<evidence type="ECO:0000256" key="4">
    <source>
        <dbReference type="ARBA" id="ARBA00009439"/>
    </source>
</evidence>
<dbReference type="GO" id="GO:0043047">
    <property type="term" value="F:single-stranded telomeric DNA binding"/>
    <property type="evidence" value="ECO:0007669"/>
    <property type="project" value="TreeGrafter"/>
</dbReference>
<dbReference type="Gene3D" id="3.40.50.300">
    <property type="entry name" value="P-loop containing nucleotide triphosphate hydrolases"/>
    <property type="match status" value="2"/>
</dbReference>
<evidence type="ECO:0000256" key="7">
    <source>
        <dbReference type="ARBA" id="ARBA00022833"/>
    </source>
</evidence>
<dbReference type="EMBL" id="BDQF01000012">
    <property type="protein sequence ID" value="GAW81962.1"/>
    <property type="molecule type" value="Genomic_DNA"/>
</dbReference>
<dbReference type="OMA" id="ILCHHEE"/>
<evidence type="ECO:0000256" key="6">
    <source>
        <dbReference type="ARBA" id="ARBA00022723"/>
    </source>
</evidence>
<dbReference type="GO" id="GO:0000722">
    <property type="term" value="P:telomere maintenance via recombination"/>
    <property type="evidence" value="ECO:0007669"/>
    <property type="project" value="TreeGrafter"/>
</dbReference>
<feature type="coiled-coil region" evidence="10">
    <location>
        <begin position="219"/>
        <end position="319"/>
    </location>
</feature>
<evidence type="ECO:0000256" key="3">
    <source>
        <dbReference type="ARBA" id="ARBA00004286"/>
    </source>
</evidence>
<evidence type="ECO:0000259" key="11">
    <source>
        <dbReference type="Pfam" id="PF13476"/>
    </source>
</evidence>
<proteinExistence type="inferred from homology"/>
<dbReference type="InterPro" id="IPR027417">
    <property type="entry name" value="P-loop_NTPase"/>
</dbReference>
<dbReference type="GO" id="GO:0016887">
    <property type="term" value="F:ATP hydrolysis activity"/>
    <property type="evidence" value="ECO:0007669"/>
    <property type="project" value="InterPro"/>
</dbReference>
<protein>
    <submittedName>
        <fullName evidence="12">DNA repair protein RAD50</fullName>
    </submittedName>
</protein>
<dbReference type="PANTHER" id="PTHR18867">
    <property type="entry name" value="RAD50"/>
    <property type="match status" value="1"/>
</dbReference>
<feature type="coiled-coil region" evidence="10">
    <location>
        <begin position="1042"/>
        <end position="1076"/>
    </location>
</feature>
<dbReference type="GO" id="GO:0030870">
    <property type="term" value="C:Mre11 complex"/>
    <property type="evidence" value="ECO:0007669"/>
    <property type="project" value="TreeGrafter"/>
</dbReference>
<evidence type="ECO:0000256" key="10">
    <source>
        <dbReference type="SAM" id="Coils"/>
    </source>
</evidence>
<keyword evidence="7" id="KW-0862">Zinc</keyword>
<dbReference type="Pfam" id="PF13476">
    <property type="entry name" value="AAA_23"/>
    <property type="match status" value="1"/>
</dbReference>
<evidence type="ECO:0000256" key="9">
    <source>
        <dbReference type="ARBA" id="ARBA00049360"/>
    </source>
</evidence>
<dbReference type="FunFam" id="3.40.50.300:FF:001805">
    <property type="entry name" value="Similar to DNA repair protein rad50"/>
    <property type="match status" value="1"/>
</dbReference>
<comment type="caution">
    <text evidence="12">The sequence shown here is derived from an EMBL/GenBank/DDBJ whole genome shotgun (WGS) entry which is preliminary data.</text>
</comment>
<comment type="subcellular location">
    <subcellularLocation>
        <location evidence="3">Chromosome</location>
    </subcellularLocation>
    <subcellularLocation>
        <location evidence="2">Nucleus</location>
    </subcellularLocation>
</comment>
<dbReference type="RefSeq" id="XP_028544551.1">
    <property type="nucleotide sequence ID" value="XM_028688750.1"/>
</dbReference>
<keyword evidence="5" id="KW-0158">Chromosome</keyword>
<keyword evidence="6" id="KW-0479">Metal-binding</keyword>
<keyword evidence="8" id="KW-0539">Nucleus</keyword>
<reference evidence="13" key="1">
    <citation type="submission" date="2017-04" db="EMBL/GenBank/DDBJ databases">
        <title>Plasmodium gonderi genome.</title>
        <authorList>
            <person name="Arisue N."/>
            <person name="Honma H."/>
            <person name="Kawai S."/>
            <person name="Tougan T."/>
            <person name="Tanabe K."/>
            <person name="Horii T."/>
        </authorList>
    </citation>
    <scope>NUCLEOTIDE SEQUENCE [LARGE SCALE GENOMIC DNA]</scope>
    <source>
        <strain evidence="13">ATCC 30045</strain>
    </source>
</reference>
<dbReference type="GO" id="GO:0003691">
    <property type="term" value="F:double-stranded telomeric DNA binding"/>
    <property type="evidence" value="ECO:0007669"/>
    <property type="project" value="TreeGrafter"/>
</dbReference>
<comment type="similarity">
    <text evidence="4">Belongs to the SMC family. RAD50 subfamily.</text>
</comment>
<evidence type="ECO:0000256" key="5">
    <source>
        <dbReference type="ARBA" id="ARBA00022454"/>
    </source>
</evidence>
<dbReference type="GO" id="GO:0046872">
    <property type="term" value="F:metal ion binding"/>
    <property type="evidence" value="ECO:0007669"/>
    <property type="project" value="UniProtKB-KW"/>
</dbReference>
<dbReference type="Proteomes" id="UP000195521">
    <property type="component" value="Unassembled WGS sequence"/>
</dbReference>
<sequence length="1930" mass="228505">MTTLEKIGIQGIRSYGDEEAQELEFASPITVIYGNNGSGKSTIIECLKVSCTGDFPPNAEKGKSFIHDPLVSNKMNIRGKINLLLKNYNNKRVGISRSFNLFYCKDKNKKIKHTFRALDNNIIIKKGKGQEDVIITNKCVDINNHIPKLMGVSKALLENVILCHHEESLWPFSESVKIKKKFDELFGDDNFSKILDELIKCKKTMNDMLKRKEYELGTLKDFYEKKNNITLEIQKNEKEIENSETLMQLHKEEIDQSLNMLQKLKKNNSILSKLISHMDMYFVLYEKFQFDMENYKNMKEIYEEDSKELQQYAELLQKDLIRCETLIENVHLDIVELEKQSNLDVYSCDEFDIKERDVIQESLSQLERRKTNLKNLTKLIFDIDSSTFSMLKRRNIKRKMLSEEYIQLCHFMKSNEPIFVYELEKWRFVFSKKPPNFKFNVGYERSSHSSRIAKDEKNQGENSRGDITSLLHSRTLDEGEITNETSISDNLTNMFLIMEVRKMVRKHVHKLALIRTEVYENIRERKKILKKKKNLIRKLEKWKRRNSKVDKKIAKMKRYQEKLTQLKWKDKLYESNINNLEKMNQIGCIYDSIELSELNFNLIEMGCDIHTYTDNGIERKKEQLKKIQNLKKKLEKMFHIATSFNTTYKHFLIIQSMNMNIISFFHEQWALFSELAKFSEIYNSIRVDNSDLYAYIENLVLYSDVTNSGLVEEKHEGYKWCSDALAGVLWTKGERAIEKVTSEGARGEGKMGEGEIDEREINENEIDENEIDENEIDENEIDENEIDENEIDEREIDENEIDEREINENEIDEANGGDMPKGNEIRVSIVHNQVGEITKRDKIAKLKKCTSLENPCEVNSSKCEYKEYPKRIVNIKNKKRMNEFRDESCCSRLKRKKKIIEFFPQYGKNKNYMKILNDLLNVYVNKYEKKTNNIESKTLKLKEKLILICRELDIVNNQTEKYPEVLSQFRRMLEKINFKNMNDFINHFCHFKINIKKIKMDLITLRSKEESLKFFLQDAQNLNSCHFCKSSISTSELSSFSILNAEKQREEINQELEEKQKLLTNLKSEKKEMKNLLVYYYHNVEPICRDNNVLSDYLHFMKNELVNVQNGIHNCSMKINNINENYELLMRLKKRCNHLVERETNVISMQQQLYARHRKVKLALRNYRDIFSQGKECVQFFRSFLDELEVGTAEVEAAEVVAAQVEDVGLIMEVKQFLLKSLPQYINLYDNKEIMNFFFQKVSEHVESHLVRQFIEHESNDIVEEESENHVMKKNKKYVDAFENSNLDEVGKTLTSQTECDSTIENSRDTSSHDEGEEDLIMRYSKSHLEGSLLENKDLLSNCTNGGEKSIILIKNLHAEWVKEKTIKRSEKCESIIMNNINVMHMLKSVNLKNKEFLSLYDKLLLCINLEEMKKKQEIDMIHRMKSVIKDRKEYVKKKIDELQNNLEREKQIRESINKSEKYIAYYLGKKICIQKKEETILTLMKRVQLEEKNMRRNIRRKRNDILFLNKLYYIKINIIKQLNNLLTEINTEKEVKGNQLRRVIEKIQNNQVIKNESNELVNKINKKKEQILCLQEEKINIEKMHHNVVMNTNLKKMHENFLNHQKNFISSLNEFKNTFFLHDKQEKQLNEINSMIKQLDEMYETDCDIYKFINESFTFLNYKNELLELAYREEDNLREKIERHTKSVTDLKMKEAEMKGKIELRKEYVEKLISDRNSDSYTNIEKKYKKKIIEIFVYKNVIKDICNFYNSFDQAIIKFHSLKMQEINISIKNLWRRVYNSADIDYIYIKSDIQTENNGKIQQRRSYNYRVVMVKDNCELDMKGRCSSGQKVLSSIIIRLALAESFSIKCGILALDEPTTNLDKSNSKNLASLIANIVDIRKESSSFQLILITHDTYFVDILSQYGLTNCFYKIRKDNMGYSKIIKIRN</sequence>
<keyword evidence="13" id="KW-1185">Reference proteome</keyword>
<accession>A0A1Y1JMA6</accession>
<dbReference type="InterPro" id="IPR038729">
    <property type="entry name" value="Rad50/SbcC_AAA"/>
</dbReference>
<dbReference type="GO" id="GO:0007004">
    <property type="term" value="P:telomere maintenance via telomerase"/>
    <property type="evidence" value="ECO:0007669"/>
    <property type="project" value="TreeGrafter"/>
</dbReference>
<dbReference type="GO" id="GO:0006302">
    <property type="term" value="P:double-strand break repair"/>
    <property type="evidence" value="ECO:0007669"/>
    <property type="project" value="InterPro"/>
</dbReference>
<comment type="cofactor">
    <cofactor evidence="1">
        <name>Zn(2+)</name>
        <dbReference type="ChEBI" id="CHEBI:29105"/>
    </cofactor>
</comment>
<dbReference type="PANTHER" id="PTHR18867:SF12">
    <property type="entry name" value="DNA REPAIR PROTEIN RAD50"/>
    <property type="match status" value="1"/>
</dbReference>
<dbReference type="GO" id="GO:0000794">
    <property type="term" value="C:condensed nuclear chromosome"/>
    <property type="evidence" value="ECO:0007669"/>
    <property type="project" value="TreeGrafter"/>
</dbReference>
<evidence type="ECO:0000313" key="12">
    <source>
        <dbReference type="EMBL" id="GAW81962.1"/>
    </source>
</evidence>
<name>A0A1Y1JMA6_PLAGO</name>
<keyword evidence="10" id="KW-0175">Coiled coil</keyword>
<feature type="coiled-coil region" evidence="10">
    <location>
        <begin position="1551"/>
        <end position="1585"/>
    </location>
</feature>
<dbReference type="GeneID" id="39748694"/>
<evidence type="ECO:0000256" key="8">
    <source>
        <dbReference type="ARBA" id="ARBA00023242"/>
    </source>
</evidence>
<dbReference type="SUPFAM" id="SSF52540">
    <property type="entry name" value="P-loop containing nucleoside triphosphate hydrolases"/>
    <property type="match status" value="2"/>
</dbReference>
<evidence type="ECO:0000256" key="1">
    <source>
        <dbReference type="ARBA" id="ARBA00001947"/>
    </source>
</evidence>
<feature type="coiled-coil region" evidence="10">
    <location>
        <begin position="525"/>
        <end position="569"/>
    </location>
</feature>
<evidence type="ECO:0000256" key="2">
    <source>
        <dbReference type="ARBA" id="ARBA00004123"/>
    </source>
</evidence>
<gene>
    <name evidence="12" type="ORF">PGO_114160</name>
</gene>
<dbReference type="GO" id="GO:0051880">
    <property type="term" value="F:G-quadruplex DNA binding"/>
    <property type="evidence" value="ECO:0007669"/>
    <property type="project" value="TreeGrafter"/>
</dbReference>
<dbReference type="OrthoDB" id="18797at2759"/>
<comment type="catalytic activity">
    <reaction evidence="9">
        <text>ATP + H2O = ADP + phosphate + H(+)</text>
        <dbReference type="Rhea" id="RHEA:13065"/>
        <dbReference type="ChEBI" id="CHEBI:15377"/>
        <dbReference type="ChEBI" id="CHEBI:15378"/>
        <dbReference type="ChEBI" id="CHEBI:30616"/>
        <dbReference type="ChEBI" id="CHEBI:43474"/>
        <dbReference type="ChEBI" id="CHEBI:456216"/>
    </reaction>
</comment>
<dbReference type="GO" id="GO:0070192">
    <property type="term" value="P:chromosome organization involved in meiotic cell cycle"/>
    <property type="evidence" value="ECO:0007669"/>
    <property type="project" value="TreeGrafter"/>
</dbReference>
<evidence type="ECO:0000313" key="13">
    <source>
        <dbReference type="Proteomes" id="UP000195521"/>
    </source>
</evidence>
<feature type="coiled-coil region" evidence="10">
    <location>
        <begin position="1668"/>
        <end position="1695"/>
    </location>
</feature>
<organism evidence="12 13">
    <name type="scientific">Plasmodium gonderi</name>
    <dbReference type="NCBI Taxonomy" id="77519"/>
    <lineage>
        <taxon>Eukaryota</taxon>
        <taxon>Sar</taxon>
        <taxon>Alveolata</taxon>
        <taxon>Apicomplexa</taxon>
        <taxon>Aconoidasida</taxon>
        <taxon>Haemosporida</taxon>
        <taxon>Plasmodiidae</taxon>
        <taxon>Plasmodium</taxon>
        <taxon>Plasmodium (Plasmodium)</taxon>
    </lineage>
</organism>
<feature type="domain" description="Rad50/SbcC-type AAA" evidence="11">
    <location>
        <begin position="6"/>
        <end position="241"/>
    </location>
</feature>
<feature type="coiled-coil region" evidence="10">
    <location>
        <begin position="1426"/>
        <end position="1505"/>
    </location>
</feature>